<evidence type="ECO:0000313" key="2">
    <source>
        <dbReference type="EMBL" id="SEL21779.1"/>
    </source>
</evidence>
<protein>
    <submittedName>
        <fullName evidence="2">Uncharacterized protein</fullName>
    </submittedName>
</protein>
<accession>A0A1H7NER5</accession>
<dbReference type="EMBL" id="FOAK01000012">
    <property type="protein sequence ID" value="SEL21779.1"/>
    <property type="molecule type" value="Genomic_DNA"/>
</dbReference>
<dbReference type="STRING" id="190974.SAMN05216439_0181"/>
<organism evidence="2 3">
    <name type="scientific">Methanobrevibacter gottschalkii</name>
    <dbReference type="NCBI Taxonomy" id="190974"/>
    <lineage>
        <taxon>Archaea</taxon>
        <taxon>Methanobacteriati</taxon>
        <taxon>Methanobacteriota</taxon>
        <taxon>Methanomada group</taxon>
        <taxon>Methanobacteria</taxon>
        <taxon>Methanobacteriales</taxon>
        <taxon>Methanobacteriaceae</taxon>
        <taxon>Methanobrevibacter</taxon>
    </lineage>
</organism>
<evidence type="ECO:0000313" key="3">
    <source>
        <dbReference type="Proteomes" id="UP000199506"/>
    </source>
</evidence>
<dbReference type="Proteomes" id="UP000199506">
    <property type="component" value="Unassembled WGS sequence"/>
</dbReference>
<sequence>MENNDVDYLVISYYFPPRLETSGLVVARKIMEKNLNVDVIQSAYDESSDFNEIINKHINNRFPIDIKTKPDYIPFIFKYIDLGLKAIKKNYKKVYSRSYIYSNHFLALEYKFKNPNAEWTAEFSDPLLLNLYTGEVKNYPRAILDNPDYINKLNEKIEKFNEVSDTDFKALDNPSNTFFMAEYLTFIFADKIIFTNENQREVMLSVYDSELREFVMDKSKLEAHPTIDKEFYNFKDCEIRLDNNCINIAYFGTYYYIRHFESLFYAFEALNHKYKDKIKLYFFTSRAELLKVATGSLKISNNIIIEKPLKYFEFLNATTKFDILLINDTITKGHFKVNPYLPSKYSDYIGSGSDIWGICEEDSILSKKELKYKSSMTDYQSSCEVLIDILNEYGYEDLDYYFEDNIFEKRINELNWRFGFEFDDKKKYYTRYCRLKDKNKKLKDEKQVLIDKKEKLKAKNESLMEKNINLEKENELLKAKYDGIINSNSWKITKPLRKLKNSK</sequence>
<name>A0A1H7NER5_9EURY</name>
<dbReference type="AlphaFoldDB" id="A0A1H7NER5"/>
<proteinExistence type="predicted"/>
<feature type="coiled-coil region" evidence="1">
    <location>
        <begin position="435"/>
        <end position="480"/>
    </location>
</feature>
<dbReference type="SUPFAM" id="SSF53756">
    <property type="entry name" value="UDP-Glycosyltransferase/glycogen phosphorylase"/>
    <property type="match status" value="1"/>
</dbReference>
<keyword evidence="1" id="KW-0175">Coiled coil</keyword>
<evidence type="ECO:0000256" key="1">
    <source>
        <dbReference type="SAM" id="Coils"/>
    </source>
</evidence>
<gene>
    <name evidence="2" type="ORF">SAMN05216439_0181</name>
</gene>
<reference evidence="2 3" key="1">
    <citation type="submission" date="2016-10" db="EMBL/GenBank/DDBJ databases">
        <authorList>
            <person name="de Groot N.N."/>
        </authorList>
    </citation>
    <scope>NUCLEOTIDE SEQUENCE [LARGE SCALE GENOMIC DNA]</scope>
    <source>
        <strain evidence="2 3">DSM 11978</strain>
    </source>
</reference>